<reference evidence="1 2" key="1">
    <citation type="submission" date="2019-12" db="EMBL/GenBank/DDBJ databases">
        <title>Novel species isolated from a subtropical stream in China.</title>
        <authorList>
            <person name="Lu H."/>
        </authorList>
    </citation>
    <scope>NUCLEOTIDE SEQUENCE [LARGE SCALE GENOMIC DNA]</scope>
    <source>
        <strain evidence="1 2">FT127W</strain>
    </source>
</reference>
<organism evidence="1 2">
    <name type="scientific">Pseudoduganella aquatica</name>
    <dbReference type="NCBI Taxonomy" id="2660641"/>
    <lineage>
        <taxon>Bacteria</taxon>
        <taxon>Pseudomonadati</taxon>
        <taxon>Pseudomonadota</taxon>
        <taxon>Betaproteobacteria</taxon>
        <taxon>Burkholderiales</taxon>
        <taxon>Oxalobacteraceae</taxon>
        <taxon>Telluria group</taxon>
        <taxon>Pseudoduganella</taxon>
    </lineage>
</organism>
<dbReference type="RefSeq" id="WP_161071863.1">
    <property type="nucleotide sequence ID" value="NZ_CP086370.1"/>
</dbReference>
<gene>
    <name evidence="1" type="ORF">GTP77_09170</name>
</gene>
<comment type="caution">
    <text evidence="1">The sequence shown here is derived from an EMBL/GenBank/DDBJ whole genome shotgun (WGS) entry which is preliminary data.</text>
</comment>
<dbReference type="Proteomes" id="UP000450676">
    <property type="component" value="Unassembled WGS sequence"/>
</dbReference>
<name>A0A7X4KLU9_9BURK</name>
<keyword evidence="2" id="KW-1185">Reference proteome</keyword>
<sequence length="59" mass="6712">MHTQQPQRSNQILARCVDEGLTIDSRIGAANAWAYMLHKAVPAGVIMRVLAYPELRRRH</sequence>
<proteinExistence type="predicted"/>
<accession>A0A7X4KLU9</accession>
<dbReference type="AlphaFoldDB" id="A0A7X4KLU9"/>
<dbReference type="EMBL" id="WWCU01000007">
    <property type="protein sequence ID" value="MYN07512.1"/>
    <property type="molecule type" value="Genomic_DNA"/>
</dbReference>
<protein>
    <submittedName>
        <fullName evidence="1">Uncharacterized protein</fullName>
    </submittedName>
</protein>
<evidence type="ECO:0000313" key="2">
    <source>
        <dbReference type="Proteomes" id="UP000450676"/>
    </source>
</evidence>
<evidence type="ECO:0000313" key="1">
    <source>
        <dbReference type="EMBL" id="MYN07512.1"/>
    </source>
</evidence>